<feature type="chain" id="PRO_5015987035" description="Peptidoglycan hydrolase" evidence="5">
    <location>
        <begin position="21"/>
        <end position="344"/>
    </location>
</feature>
<keyword evidence="1" id="KW-0929">Antimicrobial</keyword>
<keyword evidence="2" id="KW-0081">Bacteriolytic enzyme</keyword>
<proteinExistence type="predicted"/>
<dbReference type="SUPFAM" id="SSF54106">
    <property type="entry name" value="LysM domain"/>
    <property type="match status" value="1"/>
</dbReference>
<dbReference type="GO" id="GO:0016798">
    <property type="term" value="F:hydrolase activity, acting on glycosyl bonds"/>
    <property type="evidence" value="ECO:0007669"/>
    <property type="project" value="UniProtKB-KW"/>
</dbReference>
<dbReference type="SMART" id="SM00047">
    <property type="entry name" value="LYZ2"/>
    <property type="match status" value="1"/>
</dbReference>
<dbReference type="Gene3D" id="1.10.530.10">
    <property type="match status" value="1"/>
</dbReference>
<dbReference type="Proteomes" id="UP000250169">
    <property type="component" value="Unassembled WGS sequence"/>
</dbReference>
<evidence type="ECO:0000256" key="5">
    <source>
        <dbReference type="SAM" id="SignalP"/>
    </source>
</evidence>
<dbReference type="CDD" id="cd00118">
    <property type="entry name" value="LysM"/>
    <property type="match status" value="1"/>
</dbReference>
<evidence type="ECO:0000256" key="2">
    <source>
        <dbReference type="ARBA" id="ARBA00022638"/>
    </source>
</evidence>
<dbReference type="InterPro" id="IPR051056">
    <property type="entry name" value="Glycosyl_Hydrolase_73"/>
</dbReference>
<feature type="signal peptide" evidence="5">
    <location>
        <begin position="1"/>
        <end position="20"/>
    </location>
</feature>
<dbReference type="GO" id="GO:0031640">
    <property type="term" value="P:killing of cells of another organism"/>
    <property type="evidence" value="ECO:0007669"/>
    <property type="project" value="UniProtKB-KW"/>
</dbReference>
<keyword evidence="3 7" id="KW-0378">Hydrolase</keyword>
<dbReference type="AlphaFoldDB" id="A0A2X2SRZ8"/>
<dbReference type="EMBL" id="UAVS01000008">
    <property type="protein sequence ID" value="SQA94968.1"/>
    <property type="molecule type" value="Genomic_DNA"/>
</dbReference>
<evidence type="ECO:0000313" key="8">
    <source>
        <dbReference type="Proteomes" id="UP000250169"/>
    </source>
</evidence>
<dbReference type="GO" id="GO:0042742">
    <property type="term" value="P:defense response to bacterium"/>
    <property type="evidence" value="ECO:0007669"/>
    <property type="project" value="UniProtKB-KW"/>
</dbReference>
<dbReference type="PROSITE" id="PS51257">
    <property type="entry name" value="PROKAR_LIPOPROTEIN"/>
    <property type="match status" value="1"/>
</dbReference>
<evidence type="ECO:0000256" key="3">
    <source>
        <dbReference type="ARBA" id="ARBA00022801"/>
    </source>
</evidence>
<protein>
    <recommendedName>
        <fullName evidence="4">Peptidoglycan hydrolase</fullName>
    </recommendedName>
</protein>
<dbReference type="PANTHER" id="PTHR33308:SF9">
    <property type="entry name" value="PEPTIDOGLYCAN HYDROLASE FLGJ"/>
    <property type="match status" value="1"/>
</dbReference>
<dbReference type="InterPro" id="IPR002901">
    <property type="entry name" value="MGlyc_endo_b_GlcNAc-like_dom"/>
</dbReference>
<dbReference type="SMART" id="SM00257">
    <property type="entry name" value="LysM"/>
    <property type="match status" value="1"/>
</dbReference>
<dbReference type="InterPro" id="IPR036779">
    <property type="entry name" value="LysM_dom_sf"/>
</dbReference>
<evidence type="ECO:0000259" key="6">
    <source>
        <dbReference type="PROSITE" id="PS51782"/>
    </source>
</evidence>
<gene>
    <name evidence="7" type="primary">lytG_2</name>
    <name evidence="7" type="ORF">NCTC11545_02172</name>
</gene>
<dbReference type="Pfam" id="PF01476">
    <property type="entry name" value="LysM"/>
    <property type="match status" value="1"/>
</dbReference>
<name>A0A2X2SRZ8_CAPOC</name>
<dbReference type="Gene3D" id="3.10.350.10">
    <property type="entry name" value="LysM domain"/>
    <property type="match status" value="1"/>
</dbReference>
<feature type="domain" description="LysM" evidence="6">
    <location>
        <begin position="297"/>
        <end position="343"/>
    </location>
</feature>
<keyword evidence="7" id="KW-0326">Glycosidase</keyword>
<evidence type="ECO:0000256" key="4">
    <source>
        <dbReference type="ARBA" id="ARBA00032108"/>
    </source>
</evidence>
<evidence type="ECO:0000256" key="1">
    <source>
        <dbReference type="ARBA" id="ARBA00022529"/>
    </source>
</evidence>
<organism evidence="7 8">
    <name type="scientific">Capnocytophaga ochracea</name>
    <dbReference type="NCBI Taxonomy" id="1018"/>
    <lineage>
        <taxon>Bacteria</taxon>
        <taxon>Pseudomonadati</taxon>
        <taxon>Bacteroidota</taxon>
        <taxon>Flavobacteriia</taxon>
        <taxon>Flavobacteriales</taxon>
        <taxon>Flavobacteriaceae</taxon>
        <taxon>Capnocytophaga</taxon>
    </lineage>
</organism>
<evidence type="ECO:0000313" key="7">
    <source>
        <dbReference type="EMBL" id="SQA94968.1"/>
    </source>
</evidence>
<dbReference type="Pfam" id="PF01832">
    <property type="entry name" value="Glucosaminidase"/>
    <property type="match status" value="1"/>
</dbReference>
<dbReference type="PROSITE" id="PS51782">
    <property type="entry name" value="LYSM"/>
    <property type="match status" value="1"/>
</dbReference>
<dbReference type="PANTHER" id="PTHR33308">
    <property type="entry name" value="PEPTIDOGLYCAN HYDROLASE FLGJ"/>
    <property type="match status" value="1"/>
</dbReference>
<keyword evidence="5" id="KW-0732">Signal</keyword>
<sequence>MMKRFSLLLLILFIISSCSDQPYRKGRNSHSVIYRGQKPTPRVEMKKPTHSEIAQRNKALADSKHNRRDVSEDSFHEITPAVQVTTAVTQKYIQDYKDIAMVEMQRYNIPASITLAQGILESGSGQGRLARYGNNHFGIKCHAAWDGKTITHDDDEKSECFRKYRYAYESFEDHSQFLVNRNRYKALFDLSPTDYEGWAHGLRKAGYATDPTYAKKLIALIKKFELHQYDNQVIAAKGGDITSSNTQVATVSTPKKEVSKPATAIKSVSKPTVTKTIVKPTNTIDTTTIEKEAIAEVYYQVQTGDTLYKIAREQQVPVQQLMKLNNFDDVTSSNLKVGQQIRVN</sequence>
<dbReference type="RefSeq" id="WP_111973197.1">
    <property type="nucleotide sequence ID" value="NZ_UAVS01000008.1"/>
</dbReference>
<reference evidence="7 8" key="1">
    <citation type="submission" date="2018-06" db="EMBL/GenBank/DDBJ databases">
        <authorList>
            <consortium name="Pathogen Informatics"/>
            <person name="Doyle S."/>
        </authorList>
    </citation>
    <scope>NUCLEOTIDE SEQUENCE [LARGE SCALE GENOMIC DNA]</scope>
    <source>
        <strain evidence="7 8">NCTC11545</strain>
    </source>
</reference>
<dbReference type="GO" id="GO:0004040">
    <property type="term" value="F:amidase activity"/>
    <property type="evidence" value="ECO:0007669"/>
    <property type="project" value="InterPro"/>
</dbReference>
<dbReference type="InterPro" id="IPR018392">
    <property type="entry name" value="LysM"/>
</dbReference>
<accession>A0A2X2SRZ8</accession>